<dbReference type="SUPFAM" id="SSF56672">
    <property type="entry name" value="DNA/RNA polymerases"/>
    <property type="match status" value="1"/>
</dbReference>
<dbReference type="InterPro" id="IPR043502">
    <property type="entry name" value="DNA/RNA_pol_sf"/>
</dbReference>
<dbReference type="Ensembl" id="ENSMGAT00000029083.1">
    <property type="protein sequence ID" value="ENSMGAP00000032977.1"/>
    <property type="gene ID" value="ENSMGAG00000017989.1"/>
</dbReference>
<evidence type="ECO:0000259" key="1">
    <source>
        <dbReference type="PROSITE" id="PS50878"/>
    </source>
</evidence>
<protein>
    <recommendedName>
        <fullName evidence="1">Reverse transcriptase domain-containing protein</fullName>
    </recommendedName>
</protein>
<sequence length="335" mass="38170">MEQIVLREIMRHVWDDRGIRPSQHGFVKGRSCLTNLISFYDLVTHLVDEGKAVDVVYLDFSKAFDTVSHSILLQKLAARGLDGYTLGWVRSWLEGRAQRVVVNGVKSSWRPVVSGVPQGSVLGPVLFNIFIDDLDEGIECTLSKFADDTKLAGSVDLPGGSEAIQRDLDRLESWAEANGMRFNKTKCRVLHFGYNNPRRRYRLGAVWLEDCVEEMDLGVLIDARLNMSRQCAWVDKKANGILACIRNSVASRSREVIVPLYSALVRPHLEYCVQLWAPHCKKDIEALERVQGRATKLVRGLEHRPYEERLKELGMFSLEKRRLRGDLIALYNFLK</sequence>
<feature type="domain" description="Reverse transcriptase" evidence="1">
    <location>
        <begin position="1"/>
        <end position="212"/>
    </location>
</feature>
<dbReference type="PROSITE" id="PS50878">
    <property type="entry name" value="RT_POL"/>
    <property type="match status" value="1"/>
</dbReference>
<dbReference type="CDD" id="cd01650">
    <property type="entry name" value="RT_nLTR_like"/>
    <property type="match status" value="1"/>
</dbReference>
<reference evidence="2" key="1">
    <citation type="journal article" date="2010" name="PLoS Biol.">
        <title>Multi-platform next-generation sequencing of the domestic turkey (Meleagris gallopavo): genome assembly and analysis.</title>
        <authorList>
            <person name="Dalloul R.A."/>
            <person name="Long J.A."/>
            <person name="Zimin A.V."/>
            <person name="Aslam L."/>
            <person name="Beal K."/>
            <person name="Blomberg L.A."/>
            <person name="Bouffard P."/>
            <person name="Burt D.W."/>
            <person name="Crasta O."/>
            <person name="Crooijmans R.P."/>
            <person name="Cooper K."/>
            <person name="Coulombe R.A."/>
            <person name="De S."/>
            <person name="Delany M.E."/>
            <person name="Dodgson J.B."/>
            <person name="Dong J.J."/>
            <person name="Evans C."/>
            <person name="Frederickson K.M."/>
            <person name="Flicek P."/>
            <person name="Florea L."/>
            <person name="Folkerts O."/>
            <person name="Groenen M.A."/>
            <person name="Harkins T.T."/>
            <person name="Herrero J."/>
            <person name="Hoffmann S."/>
            <person name="Megens H.J."/>
            <person name="Jiang A."/>
            <person name="de Jong P."/>
            <person name="Kaiser P."/>
            <person name="Kim H."/>
            <person name="Kim K.W."/>
            <person name="Kim S."/>
            <person name="Langenberger D."/>
            <person name="Lee M.K."/>
            <person name="Lee T."/>
            <person name="Mane S."/>
            <person name="Marcais G."/>
            <person name="Marz M."/>
            <person name="McElroy A.P."/>
            <person name="Modise T."/>
            <person name="Nefedov M."/>
            <person name="Notredame C."/>
            <person name="Paton I.R."/>
            <person name="Payne W.S."/>
            <person name="Pertea G."/>
            <person name="Prickett D."/>
            <person name="Puiu D."/>
            <person name="Qioa D."/>
            <person name="Raineri E."/>
            <person name="Ruffier M."/>
            <person name="Salzberg S.L."/>
            <person name="Schatz M.C."/>
            <person name="Scheuring C."/>
            <person name="Schmidt C.J."/>
            <person name="Schroeder S."/>
            <person name="Searle S.M."/>
            <person name="Smith E.J."/>
            <person name="Smith J."/>
            <person name="Sonstegard T.S."/>
            <person name="Stadler P.F."/>
            <person name="Tafer H."/>
            <person name="Tu Z.J."/>
            <person name="Van Tassell C.P."/>
            <person name="Vilella A.J."/>
            <person name="Williams K.P."/>
            <person name="Yorke J.A."/>
            <person name="Zhang L."/>
            <person name="Zhang H.B."/>
            <person name="Zhang X."/>
            <person name="Zhang Y."/>
            <person name="Reed K.M."/>
        </authorList>
    </citation>
    <scope>NUCLEOTIDE SEQUENCE [LARGE SCALE GENOMIC DNA]</scope>
</reference>
<dbReference type="Pfam" id="PF00078">
    <property type="entry name" value="RVT_1"/>
    <property type="match status" value="1"/>
</dbReference>
<evidence type="ECO:0000313" key="2">
    <source>
        <dbReference type="Ensembl" id="ENSMGAP00000032977.1"/>
    </source>
</evidence>
<proteinExistence type="predicted"/>
<name>A0A803YMH9_MELGA</name>
<dbReference type="PRINTS" id="PR01345">
    <property type="entry name" value="CERVTRCPTASE"/>
</dbReference>
<dbReference type="PANTHER" id="PTHR33332">
    <property type="entry name" value="REVERSE TRANSCRIPTASE DOMAIN-CONTAINING PROTEIN"/>
    <property type="match status" value="1"/>
</dbReference>
<organism evidence="2 3">
    <name type="scientific">Meleagris gallopavo</name>
    <name type="common">Wild turkey</name>
    <dbReference type="NCBI Taxonomy" id="9103"/>
    <lineage>
        <taxon>Eukaryota</taxon>
        <taxon>Metazoa</taxon>
        <taxon>Chordata</taxon>
        <taxon>Craniata</taxon>
        <taxon>Vertebrata</taxon>
        <taxon>Euteleostomi</taxon>
        <taxon>Archelosauria</taxon>
        <taxon>Archosauria</taxon>
        <taxon>Dinosauria</taxon>
        <taxon>Saurischia</taxon>
        <taxon>Theropoda</taxon>
        <taxon>Coelurosauria</taxon>
        <taxon>Aves</taxon>
        <taxon>Neognathae</taxon>
        <taxon>Galloanserae</taxon>
        <taxon>Galliformes</taxon>
        <taxon>Phasianidae</taxon>
        <taxon>Meleagridinae</taxon>
        <taxon>Meleagris</taxon>
    </lineage>
</organism>
<keyword evidence="3" id="KW-1185">Reference proteome</keyword>
<dbReference type="GeneTree" id="ENSGT01150000286902"/>
<dbReference type="AlphaFoldDB" id="A0A803YMH9"/>
<reference evidence="2" key="3">
    <citation type="submission" date="2025-09" db="UniProtKB">
        <authorList>
            <consortium name="Ensembl"/>
        </authorList>
    </citation>
    <scope>IDENTIFICATION</scope>
</reference>
<evidence type="ECO:0000313" key="3">
    <source>
        <dbReference type="Proteomes" id="UP000001645"/>
    </source>
</evidence>
<dbReference type="InterPro" id="IPR000477">
    <property type="entry name" value="RT_dom"/>
</dbReference>
<dbReference type="Proteomes" id="UP000001645">
    <property type="component" value="Unplaced"/>
</dbReference>
<reference evidence="2" key="2">
    <citation type="submission" date="2025-08" db="UniProtKB">
        <authorList>
            <consortium name="Ensembl"/>
        </authorList>
    </citation>
    <scope>IDENTIFICATION</scope>
</reference>
<accession>A0A803YMH9</accession>
<dbReference type="InParanoid" id="A0A803YMH9"/>